<accession>A0ABT5AYD0</accession>
<proteinExistence type="predicted"/>
<sequence length="368" mass="39143">MDAGRADDLARKYLDRLRQLEETLAALGASGGFALFGHDPPRVTWYVDGTRRAVADAELVARLSRDTGLMTAGWALAESPALARIPRTPGQPDELTVAGDAEAWRFASLLADAAHRPFLYRIGPDDAPVVHFLAVSNIRAPDPPQASPPREHSEALGPGFGHFLAALGLVALALALGLFGYGMSSNSSQHGHPLAGLGVLWGELAKLAAVPVLLFGLFVGSVGYRREKQAALPPSTGTSEKAPAGQSPYRRAEDTIPQPRRASARLAVVRRLGVCSFAATLPPWLIALVGPQRESLLVLFSAIAAMLWIVAAVMGSLAWARLHAYSDPSELRDGRHAKGWVIAGMLSLGLLFVLFWDVLTIGPTPAGR</sequence>
<feature type="transmembrane region" description="Helical" evidence="2">
    <location>
        <begin position="296"/>
        <end position="319"/>
    </location>
</feature>
<feature type="transmembrane region" description="Helical" evidence="2">
    <location>
        <begin position="268"/>
        <end position="290"/>
    </location>
</feature>
<feature type="transmembrane region" description="Helical" evidence="2">
    <location>
        <begin position="204"/>
        <end position="224"/>
    </location>
</feature>
<gene>
    <name evidence="3" type="ORF">POL58_01865</name>
</gene>
<feature type="transmembrane region" description="Helical" evidence="2">
    <location>
        <begin position="340"/>
        <end position="359"/>
    </location>
</feature>
<name>A0ABT5AYD0_9BACT</name>
<evidence type="ECO:0000256" key="2">
    <source>
        <dbReference type="SAM" id="Phobius"/>
    </source>
</evidence>
<feature type="transmembrane region" description="Helical" evidence="2">
    <location>
        <begin position="160"/>
        <end position="184"/>
    </location>
</feature>
<organism evidence="3 4">
    <name type="scientific">Nannocystis radixulma</name>
    <dbReference type="NCBI Taxonomy" id="2995305"/>
    <lineage>
        <taxon>Bacteria</taxon>
        <taxon>Pseudomonadati</taxon>
        <taxon>Myxococcota</taxon>
        <taxon>Polyangia</taxon>
        <taxon>Nannocystales</taxon>
        <taxon>Nannocystaceae</taxon>
        <taxon>Nannocystis</taxon>
    </lineage>
</organism>
<protein>
    <submittedName>
        <fullName evidence="3">Uncharacterized protein</fullName>
    </submittedName>
</protein>
<dbReference type="EMBL" id="JAQNDN010000001">
    <property type="protein sequence ID" value="MDC0666460.1"/>
    <property type="molecule type" value="Genomic_DNA"/>
</dbReference>
<evidence type="ECO:0000313" key="4">
    <source>
        <dbReference type="Proteomes" id="UP001217838"/>
    </source>
</evidence>
<evidence type="ECO:0000313" key="3">
    <source>
        <dbReference type="EMBL" id="MDC0666460.1"/>
    </source>
</evidence>
<dbReference type="RefSeq" id="WP_271994019.1">
    <property type="nucleotide sequence ID" value="NZ_JAQNDN010000001.1"/>
</dbReference>
<keyword evidence="2" id="KW-0812">Transmembrane</keyword>
<evidence type="ECO:0000256" key="1">
    <source>
        <dbReference type="SAM" id="MobiDB-lite"/>
    </source>
</evidence>
<feature type="region of interest" description="Disordered" evidence="1">
    <location>
        <begin position="230"/>
        <end position="254"/>
    </location>
</feature>
<dbReference type="Proteomes" id="UP001217838">
    <property type="component" value="Unassembled WGS sequence"/>
</dbReference>
<comment type="caution">
    <text evidence="3">The sequence shown here is derived from an EMBL/GenBank/DDBJ whole genome shotgun (WGS) entry which is preliminary data.</text>
</comment>
<keyword evidence="2" id="KW-0472">Membrane</keyword>
<reference evidence="3 4" key="1">
    <citation type="submission" date="2022-11" db="EMBL/GenBank/DDBJ databases">
        <title>Minimal conservation of predation-associated metabolite biosynthetic gene clusters underscores biosynthetic potential of Myxococcota including descriptions for ten novel species: Archangium lansinium sp. nov., Myxococcus landrumus sp. nov., Nannocystis bai.</title>
        <authorList>
            <person name="Ahearne A."/>
            <person name="Stevens C."/>
            <person name="Dowd S."/>
        </authorList>
    </citation>
    <scope>NUCLEOTIDE SEQUENCE [LARGE SCALE GENOMIC DNA]</scope>
    <source>
        <strain evidence="3 4">NCELM</strain>
    </source>
</reference>
<keyword evidence="2" id="KW-1133">Transmembrane helix</keyword>
<keyword evidence="4" id="KW-1185">Reference proteome</keyword>